<dbReference type="AlphaFoldDB" id="A0A8J7YDF3"/>
<feature type="domain" description="DUF4166" evidence="1">
    <location>
        <begin position="16"/>
        <end position="196"/>
    </location>
</feature>
<comment type="caution">
    <text evidence="2">The sequence shown here is derived from an EMBL/GenBank/DDBJ whole genome shotgun (WGS) entry which is preliminary data.</text>
</comment>
<dbReference type="InterPro" id="IPR025311">
    <property type="entry name" value="DUF4166"/>
</dbReference>
<organism evidence="2 3">
    <name type="scientific">Haloarcula salinisoli</name>
    <dbReference type="NCBI Taxonomy" id="2487746"/>
    <lineage>
        <taxon>Archaea</taxon>
        <taxon>Methanobacteriati</taxon>
        <taxon>Methanobacteriota</taxon>
        <taxon>Stenosarchaea group</taxon>
        <taxon>Halobacteria</taxon>
        <taxon>Halobacteriales</taxon>
        <taxon>Haloarculaceae</taxon>
        <taxon>Haloarcula</taxon>
    </lineage>
</organism>
<keyword evidence="3" id="KW-1185">Reference proteome</keyword>
<dbReference type="Pfam" id="PF13761">
    <property type="entry name" value="DUF4166"/>
    <property type="match status" value="1"/>
</dbReference>
<dbReference type="RefSeq" id="WP_220588256.1">
    <property type="nucleotide sequence ID" value="NZ_RKLQ01000002.1"/>
</dbReference>
<sequence length="223" mass="25075">MTGVYERALGEAAEDLHPKVRERYSLGPEDGVTVGRGRMDISRGVHTLPALYAMTSRDMLFPEAGHDVRFAVTTVGYELGGHEAMTTRRVFNFDGTRRRFDSVTVWDERNERLLDYLGRGGLIATELHPRVEDGALVVEAGRQWLHWRGRYVALPDAMAAGVEVRDRYDEAGERYHVLATVENPLAGHILSYRGTFTQADEDRGDHDVETLKPMQGLRKLPPA</sequence>
<accession>A0A8J7YDF3</accession>
<evidence type="ECO:0000259" key="1">
    <source>
        <dbReference type="Pfam" id="PF13761"/>
    </source>
</evidence>
<protein>
    <submittedName>
        <fullName evidence="2">DUF4166 domain-containing protein</fullName>
    </submittedName>
</protein>
<reference evidence="2" key="1">
    <citation type="submission" date="2021-06" db="EMBL/GenBank/DDBJ databases">
        <title>Halomicroarcula sp. F24A a new haloarchaeum isolated from saline soil.</title>
        <authorList>
            <person name="Duran-Viseras A."/>
            <person name="Sanchez-Porro C."/>
            <person name="Ventosa A."/>
        </authorList>
    </citation>
    <scope>NUCLEOTIDE SEQUENCE</scope>
    <source>
        <strain evidence="2">F24A</strain>
    </source>
</reference>
<evidence type="ECO:0000313" key="3">
    <source>
        <dbReference type="Proteomes" id="UP000783863"/>
    </source>
</evidence>
<name>A0A8J7YDF3_9EURY</name>
<dbReference type="EMBL" id="RKLQ01000002">
    <property type="protein sequence ID" value="MBX0304020.1"/>
    <property type="molecule type" value="Genomic_DNA"/>
</dbReference>
<evidence type="ECO:0000313" key="2">
    <source>
        <dbReference type="EMBL" id="MBX0304020.1"/>
    </source>
</evidence>
<gene>
    <name evidence="2" type="ORF">EGD98_10115</name>
</gene>
<proteinExistence type="predicted"/>
<dbReference type="Proteomes" id="UP000783863">
    <property type="component" value="Unassembled WGS sequence"/>
</dbReference>